<protein>
    <submittedName>
        <fullName evidence="1">Uncharacterized protein</fullName>
    </submittedName>
</protein>
<sequence>MYGTLADLIVKLAGYNQYQTALPAGKNMFSNADLSASTSGLATGISIASIAGTSVNTIVERAGVNAQQFDWTPGNVDGTDSHLTVDITVSAAGAAPFVPVSVGDVLGIEFDLLVDDGAGGAPNVYNTSVYLRKTVGATPTIINNAISFFSGGPKTYYQEKVDTKLVGGLIQIDEATTASSGAIVARLVIVGITQTTPVRVIISNVRAVKLPLSWYSGTGINVNATAGRALNTTYNNNTISNKLVQVSARCVITLAAGSATIQGKSDTTATPVVVASPLVGIQSGLLNEDNTSMLTMVVAPGANYRIDSVVANGTATLGSWFETVL</sequence>
<evidence type="ECO:0000313" key="1">
    <source>
        <dbReference type="EMBL" id="KVW99509.1"/>
    </source>
</evidence>
<evidence type="ECO:0000313" key="2">
    <source>
        <dbReference type="Proteomes" id="UP000064243"/>
    </source>
</evidence>
<keyword evidence="2" id="KW-1185">Reference proteome</keyword>
<organism evidence="1 2">
    <name type="scientific">Thiobacillus denitrificans</name>
    <dbReference type="NCBI Taxonomy" id="36861"/>
    <lineage>
        <taxon>Bacteria</taxon>
        <taxon>Pseudomonadati</taxon>
        <taxon>Pseudomonadota</taxon>
        <taxon>Betaproteobacteria</taxon>
        <taxon>Nitrosomonadales</taxon>
        <taxon>Thiobacillaceae</taxon>
        <taxon>Thiobacillus</taxon>
    </lineage>
</organism>
<dbReference type="AlphaFoldDB" id="A0A119CY97"/>
<dbReference type="Proteomes" id="UP000064243">
    <property type="component" value="Unassembled WGS sequence"/>
</dbReference>
<reference evidence="1 2" key="1">
    <citation type="journal article" date="2015" name="Appl. Environ. Microbiol.">
        <title>Aerobic and Anaerobic Thiosulfate Oxidation by a Cold-Adapted, Subglacial Chemoautotroph.</title>
        <authorList>
            <person name="Harrold Z.R."/>
            <person name="Skidmore M.L."/>
            <person name="Hamilton T.L."/>
            <person name="Desch L."/>
            <person name="Amada K."/>
            <person name="van Gelder W."/>
            <person name="Glover K."/>
            <person name="Roden E.E."/>
            <person name="Boyd E.S."/>
        </authorList>
    </citation>
    <scope>NUCLEOTIDE SEQUENCE [LARGE SCALE GENOMIC DNA]</scope>
    <source>
        <strain evidence="1 2">RG</strain>
    </source>
</reference>
<dbReference type="EMBL" id="LDUG01000004">
    <property type="protein sequence ID" value="KVW99509.1"/>
    <property type="molecule type" value="Genomic_DNA"/>
</dbReference>
<proteinExistence type="predicted"/>
<dbReference type="PATRIC" id="fig|36861.3.peg.2543"/>
<comment type="caution">
    <text evidence="1">The sequence shown here is derived from an EMBL/GenBank/DDBJ whole genome shotgun (WGS) entry which is preliminary data.</text>
</comment>
<accession>A0A119CY97</accession>
<gene>
    <name evidence="1" type="ORF">ABW22_01435</name>
</gene>
<name>A0A119CY97_THIDE</name>